<protein>
    <submittedName>
        <fullName evidence="2">Transposable element protein</fullName>
    </submittedName>
</protein>
<gene>
    <name evidence="2" type="ORF">Prudu_009188</name>
</gene>
<dbReference type="InterPro" id="IPR036397">
    <property type="entry name" value="RNaseH_sf"/>
</dbReference>
<organism evidence="2">
    <name type="scientific">Prunus dulcis</name>
    <name type="common">Almond</name>
    <name type="synonym">Amygdalus dulcis</name>
    <dbReference type="NCBI Taxonomy" id="3755"/>
    <lineage>
        <taxon>Eukaryota</taxon>
        <taxon>Viridiplantae</taxon>
        <taxon>Streptophyta</taxon>
        <taxon>Embryophyta</taxon>
        <taxon>Tracheophyta</taxon>
        <taxon>Spermatophyta</taxon>
        <taxon>Magnoliopsida</taxon>
        <taxon>eudicotyledons</taxon>
        <taxon>Gunneridae</taxon>
        <taxon>Pentapetalae</taxon>
        <taxon>rosids</taxon>
        <taxon>fabids</taxon>
        <taxon>Rosales</taxon>
        <taxon>Rosaceae</taxon>
        <taxon>Amygdaloideae</taxon>
        <taxon>Amygdaleae</taxon>
        <taxon>Prunus</taxon>
    </lineage>
</organism>
<dbReference type="SUPFAM" id="SSF53098">
    <property type="entry name" value="Ribonuclease H-like"/>
    <property type="match status" value="1"/>
</dbReference>
<dbReference type="Gene3D" id="3.30.420.10">
    <property type="entry name" value="Ribonuclease H-like superfamily/Ribonuclease H"/>
    <property type="match status" value="1"/>
</dbReference>
<evidence type="ECO:0000313" key="2">
    <source>
        <dbReference type="EMBL" id="BBG99478.1"/>
    </source>
</evidence>
<name>A0A4Y1R5S8_PRUDU</name>
<dbReference type="InterPro" id="IPR039537">
    <property type="entry name" value="Retrotran_Ty1/copia-like"/>
</dbReference>
<dbReference type="GO" id="GO:0015074">
    <property type="term" value="P:DNA integration"/>
    <property type="evidence" value="ECO:0007669"/>
    <property type="project" value="InterPro"/>
</dbReference>
<dbReference type="EMBL" id="AP019299">
    <property type="protein sequence ID" value="BBG99478.1"/>
    <property type="molecule type" value="Genomic_DNA"/>
</dbReference>
<evidence type="ECO:0000259" key="1">
    <source>
        <dbReference type="PROSITE" id="PS50994"/>
    </source>
</evidence>
<dbReference type="InterPro" id="IPR001584">
    <property type="entry name" value="Integrase_cat-core"/>
</dbReference>
<reference evidence="2" key="1">
    <citation type="journal article" date="2019" name="Science">
        <title>Mutation of a bHLH transcription factor allowed almond domestication.</title>
        <authorList>
            <person name="Sanchez-Perez R."/>
            <person name="Pavan S."/>
            <person name="Mazzeo R."/>
            <person name="Moldovan C."/>
            <person name="Aiese Cigliano R."/>
            <person name="Del Cueto J."/>
            <person name="Ricciardi F."/>
            <person name="Lotti C."/>
            <person name="Ricciardi L."/>
            <person name="Dicenta F."/>
            <person name="Lopez-Marques R.L."/>
            <person name="Lindberg Moller B."/>
        </authorList>
    </citation>
    <scope>NUCLEOTIDE SEQUENCE</scope>
</reference>
<dbReference type="PROSITE" id="PS50994">
    <property type="entry name" value="INTEGRASE"/>
    <property type="match status" value="1"/>
</dbReference>
<dbReference type="InterPro" id="IPR012337">
    <property type="entry name" value="RNaseH-like_sf"/>
</dbReference>
<dbReference type="GO" id="GO:0003676">
    <property type="term" value="F:nucleic acid binding"/>
    <property type="evidence" value="ECO:0007669"/>
    <property type="project" value="InterPro"/>
</dbReference>
<dbReference type="PANTHER" id="PTHR42648:SF28">
    <property type="entry name" value="TRANSPOSON-ENCODED PROTEIN WITH RIBONUCLEASE H-LIKE AND RETROVIRUS ZINC FINGER-LIKE DOMAINS"/>
    <property type="match status" value="1"/>
</dbReference>
<dbReference type="PANTHER" id="PTHR42648">
    <property type="entry name" value="TRANSPOSASE, PUTATIVE-RELATED"/>
    <property type="match status" value="1"/>
</dbReference>
<dbReference type="AlphaFoldDB" id="A0A4Y1R5S8"/>
<feature type="domain" description="Integrase catalytic" evidence="1">
    <location>
        <begin position="61"/>
        <end position="170"/>
    </location>
</feature>
<accession>A0A4Y1R5S8</accession>
<sequence length="170" mass="18928">MMFGSDLVIGPETRLKLSKWDRHRGDVGILPHDSSRVPRNSGLDMKKNLISLCALESKGLKITMESGVLKAVYGALVVMKGSTVIGGAAITETADADSTDTIRVWVYTMKHKDEVLKIFLKWKKMIETQSGRKIKTLKSDNGGEYKSNPFLKFCQDEGIVRHFTVRGTPQ</sequence>
<proteinExistence type="predicted"/>